<organism evidence="3 4">
    <name type="scientific">Thalassolituus maritimus</name>
    <dbReference type="NCBI Taxonomy" id="484498"/>
    <lineage>
        <taxon>Bacteria</taxon>
        <taxon>Pseudomonadati</taxon>
        <taxon>Pseudomonadota</taxon>
        <taxon>Gammaproteobacteria</taxon>
        <taxon>Oceanospirillales</taxon>
        <taxon>Oceanospirillaceae</taxon>
        <taxon>Thalassolituus</taxon>
    </lineage>
</organism>
<name>A0ABP9ZZV0_9GAMM</name>
<gene>
    <name evidence="3" type="ORF">NBRC116585_17850</name>
</gene>
<protein>
    <recommendedName>
        <fullName evidence="2">Contractile injection system tube protein N-terminal domain-containing protein</fullName>
    </recommendedName>
</protein>
<dbReference type="EMBL" id="BAABWH010000004">
    <property type="protein sequence ID" value="GAA6145667.1"/>
    <property type="molecule type" value="Genomic_DNA"/>
</dbReference>
<keyword evidence="4" id="KW-1185">Reference proteome</keyword>
<evidence type="ECO:0000313" key="4">
    <source>
        <dbReference type="Proteomes" id="UP001481413"/>
    </source>
</evidence>
<reference evidence="3 4" key="1">
    <citation type="submission" date="2024-04" db="EMBL/GenBank/DDBJ databases">
        <title>Draft genome sequence of Thalassolituus maritimus NBRC 116585.</title>
        <authorList>
            <person name="Miyakawa T."/>
            <person name="Kusuya Y."/>
            <person name="Miura T."/>
        </authorList>
    </citation>
    <scope>NUCLEOTIDE SEQUENCE [LARGE SCALE GENOMIC DNA]</scope>
    <source>
        <strain evidence="3 4">5NW40-0001</strain>
    </source>
</reference>
<dbReference type="Pfam" id="PF19266">
    <property type="entry name" value="CIS_tube"/>
    <property type="match status" value="1"/>
</dbReference>
<comment type="caution">
    <text evidence="3">The sequence shown here is derived from an EMBL/GenBank/DDBJ whole genome shotgun (WGS) entry which is preliminary data.</text>
</comment>
<sequence length="308" mass="33306">MTAPERGKLIPVTGKNDEPDMENAIDVQFNPVTLKINLSNTLKASEQSGSSSAAQFVEKSSSSLSLELIFDTTRKEEDSGYEQGSDVRNLTGEIATQFIQPEKSGSDMKAPKRCLFQWGAFEFIGMIESYDETLDYFSPGGTPLRAKLALKLKEDRFQFRQTKDFSDPTKPAVPSLSPRGQDKEPEAGPDTDDQGNQDGTEPPAKPNPKEQETEPVPGPSEGKNNWRETAEYNGIENPRMPGVSMLATPTPDCQPRAGVSAALKGAVQLNASMNVNLNTSLGGKLDTGVDATASIKSRIKVDTGVGFE</sequence>
<evidence type="ECO:0000313" key="3">
    <source>
        <dbReference type="EMBL" id="GAA6145667.1"/>
    </source>
</evidence>
<evidence type="ECO:0000256" key="1">
    <source>
        <dbReference type="SAM" id="MobiDB-lite"/>
    </source>
</evidence>
<dbReference type="Proteomes" id="UP001481413">
    <property type="component" value="Unassembled WGS sequence"/>
</dbReference>
<feature type="domain" description="Contractile injection system tube protein N-terminal" evidence="2">
    <location>
        <begin position="15"/>
        <end position="156"/>
    </location>
</feature>
<feature type="region of interest" description="Disordered" evidence="1">
    <location>
        <begin position="159"/>
        <end position="226"/>
    </location>
</feature>
<dbReference type="RefSeq" id="WP_353294707.1">
    <property type="nucleotide sequence ID" value="NZ_BAABWH010000004.1"/>
</dbReference>
<accession>A0ABP9ZZV0</accession>
<feature type="region of interest" description="Disordered" evidence="1">
    <location>
        <begin position="1"/>
        <end position="21"/>
    </location>
</feature>
<dbReference type="InterPro" id="IPR045361">
    <property type="entry name" value="CIS_tube_prot_N"/>
</dbReference>
<evidence type="ECO:0000259" key="2">
    <source>
        <dbReference type="Pfam" id="PF19266"/>
    </source>
</evidence>
<proteinExistence type="predicted"/>